<keyword evidence="1" id="KW-0732">Signal</keyword>
<dbReference type="PANTHER" id="PTHR10680:SF28">
    <property type="entry name" value="SMP-30_GLUCONOLACTONASE_LRE-LIKE REGION DOMAIN-CONTAINING PROTEIN"/>
    <property type="match status" value="1"/>
</dbReference>
<evidence type="ECO:0000256" key="4">
    <source>
        <dbReference type="SAM" id="Phobius"/>
    </source>
</evidence>
<dbReference type="AlphaFoldDB" id="A0A813R665"/>
<dbReference type="InterPro" id="IPR011042">
    <property type="entry name" value="6-blade_b-propeller_TolB-like"/>
</dbReference>
<dbReference type="Proteomes" id="UP000663860">
    <property type="component" value="Unassembled WGS sequence"/>
</dbReference>
<dbReference type="Gene3D" id="2.40.10.500">
    <property type="match status" value="1"/>
</dbReference>
<keyword evidence="4" id="KW-0472">Membrane</keyword>
<feature type="transmembrane region" description="Helical" evidence="4">
    <location>
        <begin position="37"/>
        <end position="63"/>
    </location>
</feature>
<dbReference type="SUPFAM" id="SSF63829">
    <property type="entry name" value="Calcium-dependent phosphotriesterase"/>
    <property type="match status" value="1"/>
</dbReference>
<protein>
    <recommendedName>
        <fullName evidence="7">NHL repeat containing protein</fullName>
    </recommendedName>
</protein>
<dbReference type="EMBL" id="CAJNOE010000033">
    <property type="protein sequence ID" value="CAF0777065.1"/>
    <property type="molecule type" value="Genomic_DNA"/>
</dbReference>
<sequence>MNYKKLGAYDSQSVNSNSQELSTAEKNTSCLHIRRKLILNILAGIAVILILLAIMFATTILIFENVDTQTIKPTTGRSININATTTWIQHATTLAGGREGGRRLNQLYNPDSVYVDDDDRSILIAEWENDRIVKWKYGATSGQIVAGGNRRGSRTNQLYNPSYMLVDRKDDSLIICDHGNRRIVRWSRHSSKNGQVLISDINCLRLAIDNNGDIYYSDPDQHVVRRWTKGDTFGTIVAGGNGQGNNLNQLNIPTYIFVDEDYSVYVSDSANHRIIKWLRGAKEGIIVAGGQGDGENVNQLSYPEGLFVDLSRNIYVADNGNHRIMRWLRGSKEGTIIVGGNGKGTESTQFDDLRDLRFDQQGNLYVIDNGNQRIQKFYINPK</sequence>
<keyword evidence="2" id="KW-0677">Repeat</keyword>
<dbReference type="PANTHER" id="PTHR10680">
    <property type="entry name" value="PEPTIDYL-GLYCINE ALPHA-AMIDATING MONOOXYGENASE"/>
    <property type="match status" value="1"/>
</dbReference>
<proteinExistence type="predicted"/>
<evidence type="ECO:0000256" key="1">
    <source>
        <dbReference type="ARBA" id="ARBA00022729"/>
    </source>
</evidence>
<evidence type="ECO:0000256" key="3">
    <source>
        <dbReference type="ARBA" id="ARBA00023180"/>
    </source>
</evidence>
<dbReference type="InterPro" id="IPR001258">
    <property type="entry name" value="NHL_repeat"/>
</dbReference>
<evidence type="ECO:0000313" key="5">
    <source>
        <dbReference type="EMBL" id="CAF0777065.1"/>
    </source>
</evidence>
<dbReference type="Gene3D" id="2.120.10.30">
    <property type="entry name" value="TolB, C-terminal domain"/>
    <property type="match status" value="2"/>
</dbReference>
<keyword evidence="4" id="KW-0812">Transmembrane</keyword>
<evidence type="ECO:0000313" key="6">
    <source>
        <dbReference type="Proteomes" id="UP000663860"/>
    </source>
</evidence>
<accession>A0A813R665</accession>
<gene>
    <name evidence="5" type="ORF">IZO911_LOCUS5619</name>
</gene>
<name>A0A813R665_9BILA</name>
<dbReference type="GO" id="GO:0005576">
    <property type="term" value="C:extracellular region"/>
    <property type="evidence" value="ECO:0007669"/>
    <property type="project" value="TreeGrafter"/>
</dbReference>
<dbReference type="Pfam" id="PF01436">
    <property type="entry name" value="NHL"/>
    <property type="match status" value="2"/>
</dbReference>
<keyword evidence="4" id="KW-1133">Transmembrane helix</keyword>
<reference evidence="5" key="1">
    <citation type="submission" date="2021-02" db="EMBL/GenBank/DDBJ databases">
        <authorList>
            <person name="Nowell W R."/>
        </authorList>
    </citation>
    <scope>NUCLEOTIDE SEQUENCE</scope>
</reference>
<organism evidence="5 6">
    <name type="scientific">Adineta steineri</name>
    <dbReference type="NCBI Taxonomy" id="433720"/>
    <lineage>
        <taxon>Eukaryota</taxon>
        <taxon>Metazoa</taxon>
        <taxon>Spiralia</taxon>
        <taxon>Gnathifera</taxon>
        <taxon>Rotifera</taxon>
        <taxon>Eurotatoria</taxon>
        <taxon>Bdelloidea</taxon>
        <taxon>Adinetida</taxon>
        <taxon>Adinetidae</taxon>
        <taxon>Adineta</taxon>
    </lineage>
</organism>
<evidence type="ECO:0008006" key="7">
    <source>
        <dbReference type="Google" id="ProtNLM"/>
    </source>
</evidence>
<dbReference type="CDD" id="cd05819">
    <property type="entry name" value="NHL"/>
    <property type="match status" value="1"/>
</dbReference>
<comment type="caution">
    <text evidence="5">The sequence shown here is derived from an EMBL/GenBank/DDBJ whole genome shotgun (WGS) entry which is preliminary data.</text>
</comment>
<keyword evidence="3" id="KW-0325">Glycoprotein</keyword>
<evidence type="ECO:0000256" key="2">
    <source>
        <dbReference type="ARBA" id="ARBA00022737"/>
    </source>
</evidence>